<sequence length="244" mass="25524">MFTDIAIIFVETSLIFLSATALALMAVGAVRAGLGLGRAAVALCALAASLALWATAMGPLAKAGILMPPSTLMDPPFALMPLIGGAVILWSLGKLTITGRTVLSGLDQRHLMGFQVFRVMGAFFLIGWATGDIPWEFALPAGVGDVLAGLAAMQALRALSKNAPDARAKVIRANVVGLADFAVAVGTGILTTEGFMHLLSLDAPNIINMYPLALFPAFIVPVFIAFHLFSLDALRRDKPVQVPA</sequence>
<feature type="transmembrane region" description="Helical" evidence="1">
    <location>
        <begin position="137"/>
        <end position="159"/>
    </location>
</feature>
<dbReference type="RefSeq" id="WP_127765956.1">
    <property type="nucleotide sequence ID" value="NZ_SADE01000002.1"/>
</dbReference>
<reference evidence="3" key="1">
    <citation type="submission" date="2019-01" db="EMBL/GenBank/DDBJ databases">
        <title>Gri0909 isolated from a small marine red alga.</title>
        <authorList>
            <person name="Kim J."/>
            <person name="Jeong S.E."/>
            <person name="Jeon C.O."/>
        </authorList>
    </citation>
    <scope>NUCLEOTIDE SEQUENCE [LARGE SCALE GENOMIC DNA]</scope>
    <source>
        <strain evidence="3">Gri0909</strain>
    </source>
</reference>
<name>A0A437QPS8_9PROT</name>
<evidence type="ECO:0000256" key="1">
    <source>
        <dbReference type="SAM" id="Phobius"/>
    </source>
</evidence>
<comment type="caution">
    <text evidence="2">The sequence shown here is derived from an EMBL/GenBank/DDBJ whole genome shotgun (WGS) entry which is preliminary data.</text>
</comment>
<feature type="transmembrane region" description="Helical" evidence="1">
    <location>
        <begin position="77"/>
        <end position="99"/>
    </location>
</feature>
<dbReference type="EMBL" id="SADE01000002">
    <property type="protein sequence ID" value="RVU36480.1"/>
    <property type="molecule type" value="Genomic_DNA"/>
</dbReference>
<feature type="transmembrane region" description="Helical" evidence="1">
    <location>
        <begin position="210"/>
        <end position="229"/>
    </location>
</feature>
<organism evidence="2 3">
    <name type="scientific">Hwanghaeella grinnelliae</name>
    <dbReference type="NCBI Taxonomy" id="2500179"/>
    <lineage>
        <taxon>Bacteria</taxon>
        <taxon>Pseudomonadati</taxon>
        <taxon>Pseudomonadota</taxon>
        <taxon>Alphaproteobacteria</taxon>
        <taxon>Rhodospirillales</taxon>
        <taxon>Rhodospirillaceae</taxon>
        <taxon>Hwanghaeella</taxon>
    </lineage>
</organism>
<keyword evidence="1" id="KW-0812">Transmembrane</keyword>
<evidence type="ECO:0000313" key="3">
    <source>
        <dbReference type="Proteomes" id="UP000287447"/>
    </source>
</evidence>
<keyword evidence="1" id="KW-1133">Transmembrane helix</keyword>
<keyword evidence="1" id="KW-0472">Membrane</keyword>
<dbReference type="OrthoDB" id="8218084at2"/>
<proteinExistence type="predicted"/>
<dbReference type="Proteomes" id="UP000287447">
    <property type="component" value="Unassembled WGS sequence"/>
</dbReference>
<evidence type="ECO:0000313" key="2">
    <source>
        <dbReference type="EMBL" id="RVU36480.1"/>
    </source>
</evidence>
<accession>A0A437QPS8</accession>
<feature type="transmembrane region" description="Helical" evidence="1">
    <location>
        <begin position="171"/>
        <end position="190"/>
    </location>
</feature>
<feature type="transmembrane region" description="Helical" evidence="1">
    <location>
        <begin position="39"/>
        <end position="57"/>
    </location>
</feature>
<gene>
    <name evidence="2" type="ORF">EOI86_14905</name>
</gene>
<protein>
    <submittedName>
        <fullName evidence="2">Uncharacterized protein</fullName>
    </submittedName>
</protein>
<feature type="transmembrane region" description="Helical" evidence="1">
    <location>
        <begin position="6"/>
        <end position="27"/>
    </location>
</feature>
<dbReference type="AlphaFoldDB" id="A0A437QPS8"/>
<feature type="transmembrane region" description="Helical" evidence="1">
    <location>
        <begin position="111"/>
        <end position="131"/>
    </location>
</feature>
<keyword evidence="3" id="KW-1185">Reference proteome</keyword>